<accession>A0AAN5I461</accession>
<name>A0AAN5I461_9BILA</name>
<dbReference type="Proteomes" id="UP001328107">
    <property type="component" value="Unassembled WGS sequence"/>
</dbReference>
<comment type="caution">
    <text evidence="2">The sequence shown here is derived from an EMBL/GenBank/DDBJ whole genome shotgun (WGS) entry which is preliminary data.</text>
</comment>
<keyword evidence="1" id="KW-1133">Transmembrane helix</keyword>
<reference evidence="3" key="1">
    <citation type="submission" date="2022-10" db="EMBL/GenBank/DDBJ databases">
        <title>Genome assembly of Pristionchus species.</title>
        <authorList>
            <person name="Yoshida K."/>
            <person name="Sommer R.J."/>
        </authorList>
    </citation>
    <scope>NUCLEOTIDE SEQUENCE [LARGE SCALE GENOMIC DNA]</scope>
    <source>
        <strain evidence="3">RS5460</strain>
    </source>
</reference>
<feature type="transmembrane region" description="Helical" evidence="1">
    <location>
        <begin position="25"/>
        <end position="49"/>
    </location>
</feature>
<keyword evidence="3" id="KW-1185">Reference proteome</keyword>
<feature type="non-terminal residue" evidence="2">
    <location>
        <position position="1"/>
    </location>
</feature>
<protein>
    <recommendedName>
        <fullName evidence="4">G protein-coupled receptor</fullName>
    </recommendedName>
</protein>
<organism evidence="2 3">
    <name type="scientific">Pristionchus mayeri</name>
    <dbReference type="NCBI Taxonomy" id="1317129"/>
    <lineage>
        <taxon>Eukaryota</taxon>
        <taxon>Metazoa</taxon>
        <taxon>Ecdysozoa</taxon>
        <taxon>Nematoda</taxon>
        <taxon>Chromadorea</taxon>
        <taxon>Rhabditida</taxon>
        <taxon>Rhabditina</taxon>
        <taxon>Diplogasteromorpha</taxon>
        <taxon>Diplogasteroidea</taxon>
        <taxon>Neodiplogasteridae</taxon>
        <taxon>Pristionchus</taxon>
    </lineage>
</organism>
<evidence type="ECO:0000256" key="1">
    <source>
        <dbReference type="SAM" id="Phobius"/>
    </source>
</evidence>
<sequence length="99" mass="11504">VAILIYCFTLRVISSFSAIHGNCKFFMLFTALGQFCIILSHVLKVAFWFSIDNYDRFFMYAQPFFKSVQPLNEFGFFLTDLNNCMIIIERTVACAKSTR</sequence>
<keyword evidence="1" id="KW-0472">Membrane</keyword>
<evidence type="ECO:0008006" key="4">
    <source>
        <dbReference type="Google" id="ProtNLM"/>
    </source>
</evidence>
<proteinExistence type="predicted"/>
<dbReference type="EMBL" id="BTRK01000005">
    <property type="protein sequence ID" value="GMR51493.1"/>
    <property type="molecule type" value="Genomic_DNA"/>
</dbReference>
<dbReference type="AlphaFoldDB" id="A0AAN5I461"/>
<evidence type="ECO:0000313" key="2">
    <source>
        <dbReference type="EMBL" id="GMR51493.1"/>
    </source>
</evidence>
<feature type="non-terminal residue" evidence="2">
    <location>
        <position position="99"/>
    </location>
</feature>
<gene>
    <name evidence="2" type="ORF">PMAYCL1PPCAC_21688</name>
</gene>
<keyword evidence="1" id="KW-0812">Transmembrane</keyword>
<evidence type="ECO:0000313" key="3">
    <source>
        <dbReference type="Proteomes" id="UP001328107"/>
    </source>
</evidence>